<dbReference type="Pfam" id="PF06775">
    <property type="entry name" value="Seipin"/>
    <property type="match status" value="1"/>
</dbReference>
<evidence type="ECO:0000256" key="6">
    <source>
        <dbReference type="ARBA" id="ARBA00023136"/>
    </source>
</evidence>
<keyword evidence="2 8" id="KW-0812">Transmembrane</keyword>
<feature type="compositionally biased region" description="Low complexity" evidence="7">
    <location>
        <begin position="336"/>
        <end position="347"/>
    </location>
</feature>
<reference evidence="9" key="1">
    <citation type="journal article" date="2020" name="Fungal Divers.">
        <title>Resolving the Mortierellaceae phylogeny through synthesis of multi-gene phylogenetics and phylogenomics.</title>
        <authorList>
            <person name="Vandepol N."/>
            <person name="Liber J."/>
            <person name="Desiro A."/>
            <person name="Na H."/>
            <person name="Kennedy M."/>
            <person name="Barry K."/>
            <person name="Grigoriev I.V."/>
            <person name="Miller A.N."/>
            <person name="O'Donnell K."/>
            <person name="Stajich J.E."/>
            <person name="Bonito G."/>
        </authorList>
    </citation>
    <scope>NUCLEOTIDE SEQUENCE</scope>
    <source>
        <strain evidence="9">MES-2147</strain>
    </source>
</reference>
<keyword evidence="10" id="KW-1185">Reference proteome</keyword>
<feature type="transmembrane region" description="Helical" evidence="8">
    <location>
        <begin position="35"/>
        <end position="61"/>
    </location>
</feature>
<feature type="compositionally biased region" description="Low complexity" evidence="7">
    <location>
        <begin position="490"/>
        <end position="509"/>
    </location>
</feature>
<feature type="transmembrane region" description="Helical" evidence="8">
    <location>
        <begin position="232"/>
        <end position="255"/>
    </location>
</feature>
<dbReference type="AlphaFoldDB" id="A0A9P6IIT0"/>
<dbReference type="GO" id="GO:0006629">
    <property type="term" value="P:lipid metabolic process"/>
    <property type="evidence" value="ECO:0007669"/>
    <property type="project" value="UniProtKB-KW"/>
</dbReference>
<protein>
    <recommendedName>
        <fullName evidence="11">Seipin</fullName>
    </recommendedName>
</protein>
<dbReference type="PANTHER" id="PTHR21212">
    <property type="entry name" value="BERNARDINELLI-SEIP CONGENITAL LIPODYSTROPHY 2 HOMOLOG BSCL2 PROTEIN"/>
    <property type="match status" value="1"/>
</dbReference>
<feature type="compositionally biased region" description="Low complexity" evidence="7">
    <location>
        <begin position="280"/>
        <end position="295"/>
    </location>
</feature>
<evidence type="ECO:0000313" key="9">
    <source>
        <dbReference type="EMBL" id="KAF9923537.1"/>
    </source>
</evidence>
<feature type="compositionally biased region" description="Polar residues" evidence="7">
    <location>
        <begin position="305"/>
        <end position="329"/>
    </location>
</feature>
<feature type="compositionally biased region" description="Acidic residues" evidence="7">
    <location>
        <begin position="414"/>
        <end position="426"/>
    </location>
</feature>
<dbReference type="PANTHER" id="PTHR21212:SF0">
    <property type="entry name" value="SEIPIN"/>
    <property type="match status" value="1"/>
</dbReference>
<dbReference type="CDD" id="cd23995">
    <property type="entry name" value="Seipin_BSCL2_like"/>
    <property type="match status" value="1"/>
</dbReference>
<dbReference type="GO" id="GO:0140042">
    <property type="term" value="P:lipid droplet formation"/>
    <property type="evidence" value="ECO:0007669"/>
    <property type="project" value="UniProtKB-ARBA"/>
</dbReference>
<evidence type="ECO:0000256" key="5">
    <source>
        <dbReference type="ARBA" id="ARBA00023098"/>
    </source>
</evidence>
<sequence length="615" mass="67063">ILAFFLSPLVALLEPYVNQLTQWLTSSALHRKIIKFFIGLVVLGLLVGVSLVAYLSFYWFYIPQRGHVGQVHLQYDNPTGGPSALVDFTRGGRYSQFLRAEQAYNIAVNLHVPASEKNVAIGNFMVAVNLQRADGTNVMVSSRPAILTYQSLPLRLMRTAWKAVPLVLEWSKEDQVLRIPLIEHYVEDASNPVARAWISISTPDLQVYRSTIHIDAHFHGLRYFMYYYKFSTALVFMLVFIFWELVFTVVTWQVLSGWFGSDADALTMAHRIGQADSHGLLSSQQHQLTHQQQQHHQLRAPTYEEGSSNATTTTSRGQLPSTTFSSGTTALPPRQPQLQNLGQNLGGDSDSDFEEDQEGLLPVGSSRRGGGRGFDHDEVDDDDDDDDDNDNAALGGGQRGGTSRGRLSSGFNDGDNDDEDEEDDGVVPDRPLTPSQQRRYAGVGGTITTPQRSSGTRSGRDSDRQQQRPTTTATTSRVPQRQTIVETDDGASTTGSTTTMATTTTTGSSRLGGSGSGGRSGLDISMTSPRGSHPPPPPPSLISDQSSQHGAGVGSGQSRLRRTAVESDFTEEEEYLNEDVSFGEEDVPEPGQLGHRSSSGGGPRRTSRHTTTSTG</sequence>
<feature type="region of interest" description="Disordered" evidence="7">
    <location>
        <begin position="280"/>
        <end position="615"/>
    </location>
</feature>
<accession>A0A9P6IIT0</accession>
<proteinExistence type="predicted"/>
<evidence type="ECO:0000313" key="10">
    <source>
        <dbReference type="Proteomes" id="UP000749646"/>
    </source>
</evidence>
<feature type="non-terminal residue" evidence="9">
    <location>
        <position position="615"/>
    </location>
</feature>
<comment type="subcellular location">
    <subcellularLocation>
        <location evidence="1">Endoplasmic reticulum membrane</location>
        <topology evidence="1">Multi-pass membrane protein</topology>
    </subcellularLocation>
</comment>
<organism evidence="9 10">
    <name type="scientific">Modicella reniformis</name>
    <dbReference type="NCBI Taxonomy" id="1440133"/>
    <lineage>
        <taxon>Eukaryota</taxon>
        <taxon>Fungi</taxon>
        <taxon>Fungi incertae sedis</taxon>
        <taxon>Mucoromycota</taxon>
        <taxon>Mortierellomycotina</taxon>
        <taxon>Mortierellomycetes</taxon>
        <taxon>Mortierellales</taxon>
        <taxon>Mortierellaceae</taxon>
        <taxon>Modicella</taxon>
    </lineage>
</organism>
<feature type="compositionally biased region" description="Gly residues" evidence="7">
    <location>
        <begin position="510"/>
        <end position="520"/>
    </location>
</feature>
<feature type="compositionally biased region" description="Acidic residues" evidence="7">
    <location>
        <begin position="349"/>
        <end position="358"/>
    </location>
</feature>
<dbReference type="EMBL" id="JAAAHW010010692">
    <property type="protein sequence ID" value="KAF9923537.1"/>
    <property type="molecule type" value="Genomic_DNA"/>
</dbReference>
<evidence type="ECO:0000256" key="7">
    <source>
        <dbReference type="SAM" id="MobiDB-lite"/>
    </source>
</evidence>
<keyword evidence="4 8" id="KW-1133">Transmembrane helix</keyword>
<feature type="compositionally biased region" description="Gly residues" evidence="7">
    <location>
        <begin position="394"/>
        <end position="403"/>
    </location>
</feature>
<keyword evidence="6 8" id="KW-0472">Membrane</keyword>
<dbReference type="Proteomes" id="UP000749646">
    <property type="component" value="Unassembled WGS sequence"/>
</dbReference>
<dbReference type="GO" id="GO:0005789">
    <property type="term" value="C:endoplasmic reticulum membrane"/>
    <property type="evidence" value="ECO:0007669"/>
    <property type="project" value="UniProtKB-SubCell"/>
</dbReference>
<name>A0A9P6IIT0_9FUNG</name>
<feature type="compositionally biased region" description="Low complexity" evidence="7">
    <location>
        <begin position="404"/>
        <end position="413"/>
    </location>
</feature>
<comment type="caution">
    <text evidence="9">The sequence shown here is derived from an EMBL/GenBank/DDBJ whole genome shotgun (WGS) entry which is preliminary data.</text>
</comment>
<keyword evidence="5" id="KW-0443">Lipid metabolism</keyword>
<feature type="compositionally biased region" description="Acidic residues" evidence="7">
    <location>
        <begin position="568"/>
        <end position="588"/>
    </location>
</feature>
<dbReference type="OrthoDB" id="3990054at2759"/>
<dbReference type="InterPro" id="IPR009617">
    <property type="entry name" value="Seipin"/>
</dbReference>
<evidence type="ECO:0000256" key="3">
    <source>
        <dbReference type="ARBA" id="ARBA00022824"/>
    </source>
</evidence>
<gene>
    <name evidence="9" type="ORF">BGZ65_008822</name>
</gene>
<feature type="compositionally biased region" description="Low complexity" evidence="7">
    <location>
        <begin position="467"/>
        <end position="481"/>
    </location>
</feature>
<evidence type="ECO:0000256" key="1">
    <source>
        <dbReference type="ARBA" id="ARBA00004477"/>
    </source>
</evidence>
<evidence type="ECO:0000256" key="4">
    <source>
        <dbReference type="ARBA" id="ARBA00022989"/>
    </source>
</evidence>
<feature type="compositionally biased region" description="Acidic residues" evidence="7">
    <location>
        <begin position="377"/>
        <end position="390"/>
    </location>
</feature>
<evidence type="ECO:0000256" key="2">
    <source>
        <dbReference type="ARBA" id="ARBA00022692"/>
    </source>
</evidence>
<evidence type="ECO:0008006" key="11">
    <source>
        <dbReference type="Google" id="ProtNLM"/>
    </source>
</evidence>
<evidence type="ECO:0000256" key="8">
    <source>
        <dbReference type="SAM" id="Phobius"/>
    </source>
</evidence>
<keyword evidence="3" id="KW-0256">Endoplasmic reticulum</keyword>